<feature type="transmembrane region" description="Helical" evidence="13">
    <location>
        <begin position="68"/>
        <end position="87"/>
    </location>
</feature>
<dbReference type="PROSITE" id="PS51564">
    <property type="entry name" value="SAM_ICMT"/>
    <property type="match status" value="1"/>
</dbReference>
<keyword evidence="14" id="KW-1185">Reference proteome</keyword>
<accession>A0A6J2YDI5</accession>
<evidence type="ECO:0000313" key="15">
    <source>
        <dbReference type="RefSeq" id="XP_030761452.1"/>
    </source>
</evidence>
<evidence type="ECO:0000256" key="4">
    <source>
        <dbReference type="ARBA" id="ARBA00012151"/>
    </source>
</evidence>
<sequence length="283" mass="32706">MAAPTRICIEHFGGSFFVFTLMGYLNYSYNLTTLGFNIFIFFISGLMIFSFMKIIFTGDVYKNFQIAWRAALLGGLFSLGFYIYLVCPNNIKIFGLYMSVMSFFHASEFMAIAIVQPNLVSTDSFVLNHSPEYTIAAVISWAEFFIEAYFFPNIKQLYFITYFGLVVCIFGEVLRKLAMFTAGSNFSHLVQYEKAEDHELVTTGVYGWFRHPSYVGWFYWAVGTQILLINPICIPAYALVSWMFFNKRIYIEEITLLNFFGQNYVNYQHKVGIGLPFIKGYQI</sequence>
<keyword evidence="5 13" id="KW-0489">Methyltransferase</keyword>
<evidence type="ECO:0000256" key="3">
    <source>
        <dbReference type="ARBA" id="ARBA00009140"/>
    </source>
</evidence>
<dbReference type="Proteomes" id="UP000504635">
    <property type="component" value="Unplaced"/>
</dbReference>
<organism evidence="14 15">
    <name type="scientific">Sitophilus oryzae</name>
    <name type="common">Rice weevil</name>
    <name type="synonym">Curculio oryzae</name>
    <dbReference type="NCBI Taxonomy" id="7048"/>
    <lineage>
        <taxon>Eukaryota</taxon>
        <taxon>Metazoa</taxon>
        <taxon>Ecdysozoa</taxon>
        <taxon>Arthropoda</taxon>
        <taxon>Hexapoda</taxon>
        <taxon>Insecta</taxon>
        <taxon>Pterygota</taxon>
        <taxon>Neoptera</taxon>
        <taxon>Endopterygota</taxon>
        <taxon>Coleoptera</taxon>
        <taxon>Polyphaga</taxon>
        <taxon>Cucujiformia</taxon>
        <taxon>Curculionidae</taxon>
        <taxon>Dryophthorinae</taxon>
        <taxon>Sitophilus</taxon>
    </lineage>
</organism>
<feature type="transmembrane region" description="Helical" evidence="13">
    <location>
        <begin position="157"/>
        <end position="174"/>
    </location>
</feature>
<keyword evidence="13" id="KW-0256">Endoplasmic reticulum</keyword>
<comment type="catalytic activity">
    <reaction evidence="1 13">
        <text>[protein]-C-terminal S-[(2E,6E)-farnesyl]-L-cysteine + S-adenosyl-L-methionine = [protein]-C-terminal S-[(2E,6E)-farnesyl]-L-cysteine methyl ester + S-adenosyl-L-homocysteine</text>
        <dbReference type="Rhea" id="RHEA:21672"/>
        <dbReference type="Rhea" id="RHEA-COMP:12125"/>
        <dbReference type="Rhea" id="RHEA-COMP:12126"/>
        <dbReference type="ChEBI" id="CHEBI:57856"/>
        <dbReference type="ChEBI" id="CHEBI:59789"/>
        <dbReference type="ChEBI" id="CHEBI:90510"/>
        <dbReference type="ChEBI" id="CHEBI:90511"/>
        <dbReference type="EC" id="2.1.1.100"/>
    </reaction>
</comment>
<dbReference type="InterPro" id="IPR007269">
    <property type="entry name" value="ICMT_MeTrfase"/>
</dbReference>
<dbReference type="GO" id="GO:0005789">
    <property type="term" value="C:endoplasmic reticulum membrane"/>
    <property type="evidence" value="ECO:0007669"/>
    <property type="project" value="UniProtKB-SubCell"/>
</dbReference>
<dbReference type="AlphaFoldDB" id="A0A6J2YDI5"/>
<feature type="transmembrane region" description="Helical" evidence="13">
    <location>
        <begin position="12"/>
        <end position="29"/>
    </location>
</feature>
<dbReference type="PANTHER" id="PTHR12714">
    <property type="entry name" value="PROTEIN-S ISOPRENYLCYSTEINE O-METHYLTRANSFERASE"/>
    <property type="match status" value="1"/>
</dbReference>
<dbReference type="GO" id="GO:0004671">
    <property type="term" value="F:protein C-terminal S-isoprenylcysteine carboxyl O-methyltransferase activity"/>
    <property type="evidence" value="ECO:0007669"/>
    <property type="project" value="UniProtKB-EC"/>
</dbReference>
<evidence type="ECO:0000256" key="10">
    <source>
        <dbReference type="ARBA" id="ARBA00023136"/>
    </source>
</evidence>
<dbReference type="InterPro" id="IPR025770">
    <property type="entry name" value="PPMT_MeTrfase"/>
</dbReference>
<protein>
    <recommendedName>
        <fullName evidence="12 13">Protein-S-isoprenylcysteine O-methyltransferase</fullName>
        <ecNumber evidence="4 13">2.1.1.100</ecNumber>
    </recommendedName>
</protein>
<evidence type="ECO:0000256" key="13">
    <source>
        <dbReference type="RuleBase" id="RU362022"/>
    </source>
</evidence>
<dbReference type="PANTHER" id="PTHR12714:SF9">
    <property type="entry name" value="PROTEIN-S-ISOPRENYLCYSTEINE O-METHYLTRANSFERASE"/>
    <property type="match status" value="1"/>
</dbReference>
<evidence type="ECO:0000256" key="11">
    <source>
        <dbReference type="ARBA" id="ARBA00023572"/>
    </source>
</evidence>
<dbReference type="FunCoup" id="A0A6J2YDI5">
    <property type="interactions" value="692"/>
</dbReference>
<feature type="transmembrane region" description="Helical" evidence="13">
    <location>
        <begin position="217"/>
        <end position="240"/>
    </location>
</feature>
<evidence type="ECO:0000256" key="2">
    <source>
        <dbReference type="ARBA" id="ARBA00004141"/>
    </source>
</evidence>
<comment type="subcellular location">
    <subcellularLocation>
        <location evidence="13">Endoplasmic reticulum membrane</location>
        <topology evidence="13">Multi-pass membrane protein</topology>
    </subcellularLocation>
    <subcellularLocation>
        <location evidence="2">Membrane</location>
        <topology evidence="2">Multi-pass membrane protein</topology>
    </subcellularLocation>
</comment>
<feature type="transmembrane region" description="Helical" evidence="13">
    <location>
        <begin position="36"/>
        <end position="56"/>
    </location>
</feature>
<evidence type="ECO:0000256" key="1">
    <source>
        <dbReference type="ARBA" id="ARBA00001450"/>
    </source>
</evidence>
<dbReference type="EC" id="2.1.1.100" evidence="4 13"/>
<evidence type="ECO:0000313" key="14">
    <source>
        <dbReference type="Proteomes" id="UP000504635"/>
    </source>
</evidence>
<keyword evidence="8 13" id="KW-0812">Transmembrane</keyword>
<dbReference type="GeneID" id="115886443"/>
<comment type="function">
    <text evidence="11">Catalyzes the post-translational methylation of isoprenylated C-terminal cysteine residues.</text>
</comment>
<dbReference type="Gene3D" id="1.20.120.1630">
    <property type="match status" value="1"/>
</dbReference>
<dbReference type="CTD" id="136030347"/>
<dbReference type="KEGG" id="soy:115886443"/>
<keyword evidence="6" id="KW-0808">Transferase</keyword>
<evidence type="ECO:0000256" key="6">
    <source>
        <dbReference type="ARBA" id="ARBA00022679"/>
    </source>
</evidence>
<evidence type="ECO:0000256" key="12">
    <source>
        <dbReference type="ARBA" id="ARBA00023656"/>
    </source>
</evidence>
<evidence type="ECO:0000256" key="5">
    <source>
        <dbReference type="ARBA" id="ARBA00022603"/>
    </source>
</evidence>
<reference evidence="15" key="1">
    <citation type="submission" date="2025-08" db="UniProtKB">
        <authorList>
            <consortium name="RefSeq"/>
        </authorList>
    </citation>
    <scope>IDENTIFICATION</scope>
    <source>
        <tissue evidence="15">Gonads</tissue>
    </source>
</reference>
<evidence type="ECO:0000256" key="9">
    <source>
        <dbReference type="ARBA" id="ARBA00022989"/>
    </source>
</evidence>
<dbReference type="GO" id="GO:0032259">
    <property type="term" value="P:methylation"/>
    <property type="evidence" value="ECO:0007669"/>
    <property type="project" value="UniProtKB-KW"/>
</dbReference>
<dbReference type="Pfam" id="PF04140">
    <property type="entry name" value="ICMT"/>
    <property type="match status" value="1"/>
</dbReference>
<feature type="transmembrane region" description="Helical" evidence="13">
    <location>
        <begin position="94"/>
        <end position="113"/>
    </location>
</feature>
<name>A0A6J2YDI5_SITOR</name>
<keyword evidence="10 13" id="KW-0472">Membrane</keyword>
<dbReference type="InParanoid" id="A0A6J2YDI5"/>
<comment type="similarity">
    <text evidence="3 13">Belongs to the class VI-like SAM-binding methyltransferase superfamily. Isoprenylcysteine carboxyl methyltransferase family.</text>
</comment>
<proteinExistence type="inferred from homology"/>
<keyword evidence="9 13" id="KW-1133">Transmembrane helix</keyword>
<dbReference type="OrthoDB" id="422086at2759"/>
<feature type="transmembrane region" description="Helical" evidence="13">
    <location>
        <begin position="133"/>
        <end position="150"/>
    </location>
</feature>
<evidence type="ECO:0000256" key="7">
    <source>
        <dbReference type="ARBA" id="ARBA00022691"/>
    </source>
</evidence>
<evidence type="ECO:0000256" key="8">
    <source>
        <dbReference type="ARBA" id="ARBA00022692"/>
    </source>
</evidence>
<dbReference type="RefSeq" id="XP_030761452.1">
    <property type="nucleotide sequence ID" value="XM_030905592.1"/>
</dbReference>
<gene>
    <name evidence="15" type="primary">LOC115886443</name>
</gene>
<keyword evidence="7 13" id="KW-0949">S-adenosyl-L-methionine</keyword>